<gene>
    <name evidence="2" type="ORF">T07_4345</name>
</gene>
<comment type="caution">
    <text evidence="2">The sequence shown here is derived from an EMBL/GenBank/DDBJ whole genome shotgun (WGS) entry which is preliminary data.</text>
</comment>
<keyword evidence="3" id="KW-1185">Reference proteome</keyword>
<dbReference type="AlphaFoldDB" id="A0A0V0S6C7"/>
<dbReference type="EMBL" id="JYDL01000033">
    <property type="protein sequence ID" value="KRX22258.1"/>
    <property type="molecule type" value="Genomic_DNA"/>
</dbReference>
<organism evidence="2 3">
    <name type="scientific">Trichinella nelsoni</name>
    <dbReference type="NCBI Taxonomy" id="6336"/>
    <lineage>
        <taxon>Eukaryota</taxon>
        <taxon>Metazoa</taxon>
        <taxon>Ecdysozoa</taxon>
        <taxon>Nematoda</taxon>
        <taxon>Enoplea</taxon>
        <taxon>Dorylaimia</taxon>
        <taxon>Trichinellida</taxon>
        <taxon>Trichinellidae</taxon>
        <taxon>Trichinella</taxon>
    </lineage>
</organism>
<evidence type="ECO:0000256" key="1">
    <source>
        <dbReference type="SAM" id="MobiDB-lite"/>
    </source>
</evidence>
<evidence type="ECO:0000313" key="3">
    <source>
        <dbReference type="Proteomes" id="UP000054630"/>
    </source>
</evidence>
<protein>
    <submittedName>
        <fullName evidence="2">Uncharacterized protein</fullName>
    </submittedName>
</protein>
<name>A0A0V0S6C7_9BILA</name>
<feature type="compositionally biased region" description="Low complexity" evidence="1">
    <location>
        <begin position="1"/>
        <end position="26"/>
    </location>
</feature>
<proteinExistence type="predicted"/>
<dbReference type="Proteomes" id="UP000054630">
    <property type="component" value="Unassembled WGS sequence"/>
</dbReference>
<accession>A0A0V0S6C7</accession>
<sequence>MKRSPATTATATAAADATTTTTTTTTHKLNQTPDANVFYDLLQGMYTTNVSFSRQENRFAILWLPAARRLSKQKRRSKTSIASFPCDDNFSVYLTAQQENMHQPSVE</sequence>
<evidence type="ECO:0000313" key="2">
    <source>
        <dbReference type="EMBL" id="KRX22258.1"/>
    </source>
</evidence>
<reference evidence="2 3" key="1">
    <citation type="submission" date="2015-01" db="EMBL/GenBank/DDBJ databases">
        <title>Evolution of Trichinella species and genotypes.</title>
        <authorList>
            <person name="Korhonen P.K."/>
            <person name="Edoardo P."/>
            <person name="Giuseppe L.R."/>
            <person name="Gasser R.B."/>
        </authorList>
    </citation>
    <scope>NUCLEOTIDE SEQUENCE [LARGE SCALE GENOMIC DNA]</scope>
    <source>
        <strain evidence="2">ISS37</strain>
    </source>
</reference>
<feature type="region of interest" description="Disordered" evidence="1">
    <location>
        <begin position="1"/>
        <end position="28"/>
    </location>
</feature>